<evidence type="ECO:0000313" key="1">
    <source>
        <dbReference type="EMBL" id="CAF4641445.1"/>
    </source>
</evidence>
<name>A0A8S2ZYI7_9BILA</name>
<dbReference type="Proteomes" id="UP000676336">
    <property type="component" value="Unassembled WGS sequence"/>
</dbReference>
<evidence type="ECO:0000313" key="3">
    <source>
        <dbReference type="Proteomes" id="UP000676336"/>
    </source>
</evidence>
<dbReference type="EMBL" id="CAJOBI010112903">
    <property type="protein sequence ID" value="CAF4641445.1"/>
    <property type="molecule type" value="Genomic_DNA"/>
</dbReference>
<feature type="non-terminal residue" evidence="1">
    <location>
        <position position="35"/>
    </location>
</feature>
<gene>
    <name evidence="1" type="ORF">SMN809_LOCUS40706</name>
    <name evidence="2" type="ORF">SMN809_LOCUS45241</name>
</gene>
<dbReference type="AlphaFoldDB" id="A0A8S2ZYI7"/>
<dbReference type="EMBL" id="CAJOBI010137792">
    <property type="protein sequence ID" value="CAF4753693.1"/>
    <property type="molecule type" value="Genomic_DNA"/>
</dbReference>
<protein>
    <submittedName>
        <fullName evidence="1">Uncharacterized protein</fullName>
    </submittedName>
</protein>
<evidence type="ECO:0000313" key="2">
    <source>
        <dbReference type="EMBL" id="CAF4753693.1"/>
    </source>
</evidence>
<proteinExistence type="predicted"/>
<reference evidence="1" key="1">
    <citation type="submission" date="2021-02" db="EMBL/GenBank/DDBJ databases">
        <authorList>
            <person name="Nowell W R."/>
        </authorList>
    </citation>
    <scope>NUCLEOTIDE SEQUENCE</scope>
</reference>
<organism evidence="1 3">
    <name type="scientific">Rotaria magnacalcarata</name>
    <dbReference type="NCBI Taxonomy" id="392030"/>
    <lineage>
        <taxon>Eukaryota</taxon>
        <taxon>Metazoa</taxon>
        <taxon>Spiralia</taxon>
        <taxon>Gnathifera</taxon>
        <taxon>Rotifera</taxon>
        <taxon>Eurotatoria</taxon>
        <taxon>Bdelloidea</taxon>
        <taxon>Philodinida</taxon>
        <taxon>Philodinidae</taxon>
        <taxon>Rotaria</taxon>
    </lineage>
</organism>
<sequence>MELPQASPNLAQIYSLSCQQIEEILKGLNASEYES</sequence>
<comment type="caution">
    <text evidence="1">The sequence shown here is derived from an EMBL/GenBank/DDBJ whole genome shotgun (WGS) entry which is preliminary data.</text>
</comment>
<accession>A0A8S2ZYI7</accession>